<name>A0ACC0ASA8_CATRO</name>
<gene>
    <name evidence="1" type="ORF">M9H77_22161</name>
</gene>
<sequence>MWQAGTKTKQWKFDRVMKEIQEISVDAYIYLMKLDAEKWTLLHDGGQRHVCRENGSRIDAYVPEIYSRQTYRKTYQANFHPVLSKNVWRDVPFNLTFYPPNMKKERALLLQITYDEMVKM</sequence>
<dbReference type="EMBL" id="CM044705">
    <property type="protein sequence ID" value="KAI5662838.1"/>
    <property type="molecule type" value="Genomic_DNA"/>
</dbReference>
<evidence type="ECO:0000313" key="2">
    <source>
        <dbReference type="Proteomes" id="UP001060085"/>
    </source>
</evidence>
<comment type="caution">
    <text evidence="1">The sequence shown here is derived from an EMBL/GenBank/DDBJ whole genome shotgun (WGS) entry which is preliminary data.</text>
</comment>
<keyword evidence="2" id="KW-1185">Reference proteome</keyword>
<organism evidence="1 2">
    <name type="scientific">Catharanthus roseus</name>
    <name type="common">Madagascar periwinkle</name>
    <name type="synonym">Vinca rosea</name>
    <dbReference type="NCBI Taxonomy" id="4058"/>
    <lineage>
        <taxon>Eukaryota</taxon>
        <taxon>Viridiplantae</taxon>
        <taxon>Streptophyta</taxon>
        <taxon>Embryophyta</taxon>
        <taxon>Tracheophyta</taxon>
        <taxon>Spermatophyta</taxon>
        <taxon>Magnoliopsida</taxon>
        <taxon>eudicotyledons</taxon>
        <taxon>Gunneridae</taxon>
        <taxon>Pentapetalae</taxon>
        <taxon>asterids</taxon>
        <taxon>lamiids</taxon>
        <taxon>Gentianales</taxon>
        <taxon>Apocynaceae</taxon>
        <taxon>Rauvolfioideae</taxon>
        <taxon>Vinceae</taxon>
        <taxon>Catharanthinae</taxon>
        <taxon>Catharanthus</taxon>
    </lineage>
</organism>
<evidence type="ECO:0000313" key="1">
    <source>
        <dbReference type="EMBL" id="KAI5662838.1"/>
    </source>
</evidence>
<reference evidence="2" key="1">
    <citation type="journal article" date="2023" name="Nat. Plants">
        <title>Single-cell RNA sequencing provides a high-resolution roadmap for understanding the multicellular compartmentation of specialized metabolism.</title>
        <authorList>
            <person name="Sun S."/>
            <person name="Shen X."/>
            <person name="Li Y."/>
            <person name="Li Y."/>
            <person name="Wang S."/>
            <person name="Li R."/>
            <person name="Zhang H."/>
            <person name="Shen G."/>
            <person name="Guo B."/>
            <person name="Wei J."/>
            <person name="Xu J."/>
            <person name="St-Pierre B."/>
            <person name="Chen S."/>
            <person name="Sun C."/>
        </authorList>
    </citation>
    <scope>NUCLEOTIDE SEQUENCE [LARGE SCALE GENOMIC DNA]</scope>
</reference>
<proteinExistence type="predicted"/>
<accession>A0ACC0ASA8</accession>
<dbReference type="Proteomes" id="UP001060085">
    <property type="component" value="Linkage Group LG05"/>
</dbReference>
<protein>
    <submittedName>
        <fullName evidence="1">Uncharacterized protein</fullName>
    </submittedName>
</protein>